<comment type="caution">
    <text evidence="1">The sequence shown here is derived from an EMBL/GenBank/DDBJ whole genome shotgun (WGS) entry which is preliminary data.</text>
</comment>
<accession>A0A0F9CC28</accession>
<evidence type="ECO:0000313" key="1">
    <source>
        <dbReference type="EMBL" id="KKK94276.1"/>
    </source>
</evidence>
<gene>
    <name evidence="1" type="ORF">LCGC14_2684460</name>
</gene>
<sequence>VMGTKTARAKRLPFLETLGLYHFAASCEGEAYLLTRLSSLDADTATLWNGHYRPRRVLAPTFRRLVARPATMSFHFSRARSCATVSPALRRCLTIMSSS</sequence>
<dbReference type="EMBL" id="LAZR01047415">
    <property type="protein sequence ID" value="KKK94276.1"/>
    <property type="molecule type" value="Genomic_DNA"/>
</dbReference>
<protein>
    <submittedName>
        <fullName evidence="1">Uncharacterized protein</fullName>
    </submittedName>
</protein>
<dbReference type="AlphaFoldDB" id="A0A0F9CC28"/>
<reference evidence="1" key="1">
    <citation type="journal article" date="2015" name="Nature">
        <title>Complex archaea that bridge the gap between prokaryotes and eukaryotes.</title>
        <authorList>
            <person name="Spang A."/>
            <person name="Saw J.H."/>
            <person name="Jorgensen S.L."/>
            <person name="Zaremba-Niedzwiedzka K."/>
            <person name="Martijn J."/>
            <person name="Lind A.E."/>
            <person name="van Eijk R."/>
            <person name="Schleper C."/>
            <person name="Guy L."/>
            <person name="Ettema T.J."/>
        </authorList>
    </citation>
    <scope>NUCLEOTIDE SEQUENCE</scope>
</reference>
<name>A0A0F9CC28_9ZZZZ</name>
<organism evidence="1">
    <name type="scientific">marine sediment metagenome</name>
    <dbReference type="NCBI Taxonomy" id="412755"/>
    <lineage>
        <taxon>unclassified sequences</taxon>
        <taxon>metagenomes</taxon>
        <taxon>ecological metagenomes</taxon>
    </lineage>
</organism>
<proteinExistence type="predicted"/>
<feature type="non-terminal residue" evidence="1">
    <location>
        <position position="1"/>
    </location>
</feature>